<keyword evidence="7" id="KW-0411">Iron-sulfur</keyword>
<evidence type="ECO:0000256" key="3">
    <source>
        <dbReference type="ARBA" id="ARBA00022679"/>
    </source>
</evidence>
<dbReference type="EMBL" id="JBHPKH010000003">
    <property type="protein sequence ID" value="MFC1572072.1"/>
    <property type="molecule type" value="Genomic_DNA"/>
</dbReference>
<evidence type="ECO:0000256" key="6">
    <source>
        <dbReference type="ARBA" id="ARBA00023004"/>
    </source>
</evidence>
<dbReference type="CDD" id="cd02068">
    <property type="entry name" value="radical_SAM_B12_BD"/>
    <property type="match status" value="1"/>
</dbReference>
<evidence type="ECO:0000313" key="11">
    <source>
        <dbReference type="Proteomes" id="UP001593833"/>
    </source>
</evidence>
<gene>
    <name evidence="10" type="ORF">ACFL6M_00580</name>
</gene>
<reference evidence="10 11" key="1">
    <citation type="submission" date="2024-09" db="EMBL/GenBank/DDBJ databases">
        <authorList>
            <person name="D'Angelo T."/>
        </authorList>
    </citation>
    <scope>NUCLEOTIDE SEQUENCE [LARGE SCALE GENOMIC DNA]</scope>
    <source>
        <strain evidence="10">SAG AM-320-E07</strain>
    </source>
</reference>
<evidence type="ECO:0000256" key="2">
    <source>
        <dbReference type="ARBA" id="ARBA00022603"/>
    </source>
</evidence>
<accession>A0ABV6YIA9</accession>
<dbReference type="Proteomes" id="UP001593833">
    <property type="component" value="Unassembled WGS sequence"/>
</dbReference>
<keyword evidence="6" id="KW-0408">Iron</keyword>
<dbReference type="InterPro" id="IPR058240">
    <property type="entry name" value="rSAM_sf"/>
</dbReference>
<dbReference type="InterPro" id="IPR006158">
    <property type="entry name" value="Cobalamin-bd"/>
</dbReference>
<dbReference type="SUPFAM" id="SSF102114">
    <property type="entry name" value="Radical SAM enzymes"/>
    <property type="match status" value="1"/>
</dbReference>
<keyword evidence="11" id="KW-1185">Reference proteome</keyword>
<organism evidence="10 11">
    <name type="scientific">Eiseniibacteriota bacterium</name>
    <dbReference type="NCBI Taxonomy" id="2212470"/>
    <lineage>
        <taxon>Bacteria</taxon>
        <taxon>Candidatus Eiseniibacteriota</taxon>
    </lineage>
</organism>
<evidence type="ECO:0000259" key="9">
    <source>
        <dbReference type="PROSITE" id="PS51918"/>
    </source>
</evidence>
<comment type="caution">
    <text evidence="10">The sequence shown here is derived from an EMBL/GenBank/DDBJ whole genome shotgun (WGS) entry which is preliminary data.</text>
</comment>
<evidence type="ECO:0000259" key="8">
    <source>
        <dbReference type="PROSITE" id="PS51332"/>
    </source>
</evidence>
<dbReference type="PROSITE" id="PS51918">
    <property type="entry name" value="RADICAL_SAM"/>
    <property type="match status" value="1"/>
</dbReference>
<dbReference type="Pfam" id="PF04055">
    <property type="entry name" value="Radical_SAM"/>
    <property type="match status" value="1"/>
</dbReference>
<evidence type="ECO:0000313" key="10">
    <source>
        <dbReference type="EMBL" id="MFC1572072.1"/>
    </source>
</evidence>
<dbReference type="SFLD" id="SFLDG01123">
    <property type="entry name" value="methyltransferase_(Class_B)"/>
    <property type="match status" value="1"/>
</dbReference>
<dbReference type="PANTHER" id="PTHR43409:SF7">
    <property type="entry name" value="BLL1977 PROTEIN"/>
    <property type="match status" value="1"/>
</dbReference>
<keyword evidence="2" id="KW-0489">Methyltransferase</keyword>
<keyword evidence="5" id="KW-0479">Metal-binding</keyword>
<evidence type="ECO:0000256" key="7">
    <source>
        <dbReference type="ARBA" id="ARBA00023014"/>
    </source>
</evidence>
<dbReference type="SFLD" id="SFLDG01082">
    <property type="entry name" value="B12-binding_domain_containing"/>
    <property type="match status" value="1"/>
</dbReference>
<dbReference type="InterPro" id="IPR051198">
    <property type="entry name" value="BchE-like"/>
</dbReference>
<dbReference type="InterPro" id="IPR006638">
    <property type="entry name" value="Elp3/MiaA/NifB-like_rSAM"/>
</dbReference>
<name>A0ABV6YIA9_UNCEI</name>
<sequence>MADITLVNMNMLYIKYLDGRIHRQCHLPLGPLYLVSALRAAGVDVDFRDYQLLEAEELFEPDVLCDFLADPAPVIGISCMANLLPFVLYALPAVRARYPHSKIVLGGVGPAAIEQHILERVGAADVISRGEGEINATRLVRALNEGSPLSEVPGIWFRSNGDIRRTEQIPRVQDLDALPRPSYEELDFKKYVGHNILGSRGCPYPCSFCSITPIWGWKAFSRSNEDIIAEMQNMHHEHGVRQFLFQDEYFVSSPERMIDFSRRLKQAGLPVTYKAFARVDLVNQESMRAMADSGCVEIRFGLESGSDRVLERTRKGFDTRRAFEVVSLANKIFRSVDAFYVWGFPFETSDDFNASLFQMITLRGMGVRVLPSLLTYLPQTRIFEEIPDPGRLEFCHHLLPEYMISGIESRGTVRVKIDEKYAGLFDFVMSNRDIFPGFFHLDVESNIHPKLELLEEFEFYKPLDRDPESCGAHSPTDDEHGLTLNA</sequence>
<protein>
    <submittedName>
        <fullName evidence="10">B12-binding domain-containing radical SAM protein</fullName>
    </submittedName>
</protein>
<feature type="domain" description="B12-binding" evidence="8">
    <location>
        <begin position="9"/>
        <end position="150"/>
    </location>
</feature>
<dbReference type="SFLD" id="SFLDS00029">
    <property type="entry name" value="Radical_SAM"/>
    <property type="match status" value="1"/>
</dbReference>
<comment type="cofactor">
    <cofactor evidence="1">
        <name>[4Fe-4S] cluster</name>
        <dbReference type="ChEBI" id="CHEBI:49883"/>
    </cofactor>
</comment>
<dbReference type="SMART" id="SM00729">
    <property type="entry name" value="Elp3"/>
    <property type="match status" value="1"/>
</dbReference>
<dbReference type="Gene3D" id="3.40.50.280">
    <property type="entry name" value="Cobalamin-binding domain"/>
    <property type="match status" value="1"/>
</dbReference>
<dbReference type="Pfam" id="PF02310">
    <property type="entry name" value="B12-binding"/>
    <property type="match status" value="1"/>
</dbReference>
<keyword evidence="4" id="KW-0949">S-adenosyl-L-methionine</keyword>
<evidence type="ECO:0000256" key="1">
    <source>
        <dbReference type="ARBA" id="ARBA00001966"/>
    </source>
</evidence>
<dbReference type="InterPro" id="IPR034466">
    <property type="entry name" value="Methyltransferase_Class_B"/>
</dbReference>
<proteinExistence type="predicted"/>
<dbReference type="PANTHER" id="PTHR43409">
    <property type="entry name" value="ANAEROBIC MAGNESIUM-PROTOPORPHYRIN IX MONOMETHYL ESTER CYCLASE-RELATED"/>
    <property type="match status" value="1"/>
</dbReference>
<evidence type="ECO:0000256" key="5">
    <source>
        <dbReference type="ARBA" id="ARBA00022723"/>
    </source>
</evidence>
<dbReference type="Gene3D" id="3.80.30.20">
    <property type="entry name" value="tm_1862 like domain"/>
    <property type="match status" value="1"/>
</dbReference>
<evidence type="ECO:0000256" key="4">
    <source>
        <dbReference type="ARBA" id="ARBA00022691"/>
    </source>
</evidence>
<dbReference type="InterPro" id="IPR007197">
    <property type="entry name" value="rSAM"/>
</dbReference>
<feature type="domain" description="Radical SAM core" evidence="9">
    <location>
        <begin position="188"/>
        <end position="408"/>
    </location>
</feature>
<dbReference type="InterPro" id="IPR023404">
    <property type="entry name" value="rSAM_horseshoe"/>
</dbReference>
<keyword evidence="3" id="KW-0808">Transferase</keyword>
<dbReference type="CDD" id="cd01335">
    <property type="entry name" value="Radical_SAM"/>
    <property type="match status" value="1"/>
</dbReference>
<dbReference type="PROSITE" id="PS51332">
    <property type="entry name" value="B12_BINDING"/>
    <property type="match status" value="1"/>
</dbReference>